<dbReference type="InterPro" id="IPR027417">
    <property type="entry name" value="P-loop_NTPase"/>
</dbReference>
<feature type="region of interest" description="Disordered" evidence="2">
    <location>
        <begin position="1"/>
        <end position="32"/>
    </location>
</feature>
<dbReference type="Gene3D" id="3.40.850.10">
    <property type="entry name" value="Kinesin motor domain"/>
    <property type="match status" value="1"/>
</dbReference>
<proteinExistence type="predicted"/>
<feature type="domain" description="Kinesin motor" evidence="3">
    <location>
        <begin position="16"/>
        <end position="101"/>
    </location>
</feature>
<dbReference type="GO" id="GO:0005524">
    <property type="term" value="F:ATP binding"/>
    <property type="evidence" value="ECO:0007669"/>
    <property type="project" value="InterPro"/>
</dbReference>
<gene>
    <name evidence="4" type="primary">KIN10A_1</name>
    <name evidence="4" type="ORF">CFP56_001039</name>
</gene>
<protein>
    <submittedName>
        <fullName evidence="4">Kinesin-like protein kin-10a</fullName>
    </submittedName>
</protein>
<dbReference type="Pfam" id="PF00225">
    <property type="entry name" value="Kinesin"/>
    <property type="match status" value="1"/>
</dbReference>
<dbReference type="InterPro" id="IPR036961">
    <property type="entry name" value="Kinesin_motor_dom_sf"/>
</dbReference>
<evidence type="ECO:0000259" key="3">
    <source>
        <dbReference type="Pfam" id="PF00225"/>
    </source>
</evidence>
<evidence type="ECO:0000313" key="5">
    <source>
        <dbReference type="Proteomes" id="UP000237347"/>
    </source>
</evidence>
<dbReference type="AlphaFoldDB" id="A0AAW0LIW7"/>
<dbReference type="GO" id="GO:0007018">
    <property type="term" value="P:microtubule-based movement"/>
    <property type="evidence" value="ECO:0007669"/>
    <property type="project" value="InterPro"/>
</dbReference>
<dbReference type="Proteomes" id="UP000237347">
    <property type="component" value="Unassembled WGS sequence"/>
</dbReference>
<dbReference type="GO" id="GO:0008017">
    <property type="term" value="F:microtubule binding"/>
    <property type="evidence" value="ECO:0007669"/>
    <property type="project" value="InterPro"/>
</dbReference>
<organism evidence="4 5">
    <name type="scientific">Quercus suber</name>
    <name type="common">Cork oak</name>
    <dbReference type="NCBI Taxonomy" id="58331"/>
    <lineage>
        <taxon>Eukaryota</taxon>
        <taxon>Viridiplantae</taxon>
        <taxon>Streptophyta</taxon>
        <taxon>Embryophyta</taxon>
        <taxon>Tracheophyta</taxon>
        <taxon>Spermatophyta</taxon>
        <taxon>Magnoliopsida</taxon>
        <taxon>eudicotyledons</taxon>
        <taxon>Gunneridae</taxon>
        <taxon>Pentapetalae</taxon>
        <taxon>rosids</taxon>
        <taxon>fabids</taxon>
        <taxon>Fagales</taxon>
        <taxon>Fagaceae</taxon>
        <taxon>Quercus</taxon>
    </lineage>
</organism>
<evidence type="ECO:0000256" key="2">
    <source>
        <dbReference type="SAM" id="MobiDB-lite"/>
    </source>
</evidence>
<feature type="non-terminal residue" evidence="4">
    <location>
        <position position="1"/>
    </location>
</feature>
<name>A0AAW0LIW7_QUESU</name>
<keyword evidence="5" id="KW-1185">Reference proteome</keyword>
<feature type="compositionally biased region" description="Polar residues" evidence="2">
    <location>
        <begin position="1"/>
        <end position="25"/>
    </location>
</feature>
<accession>A0AAW0LIW7</accession>
<keyword evidence="1" id="KW-0505">Motor protein</keyword>
<evidence type="ECO:0000256" key="1">
    <source>
        <dbReference type="ARBA" id="ARBA00023175"/>
    </source>
</evidence>
<evidence type="ECO:0000313" key="4">
    <source>
        <dbReference type="EMBL" id="KAK7850356.1"/>
    </source>
</evidence>
<reference evidence="4 5" key="1">
    <citation type="journal article" date="2018" name="Sci. Data">
        <title>The draft genome sequence of cork oak.</title>
        <authorList>
            <person name="Ramos A.M."/>
            <person name="Usie A."/>
            <person name="Barbosa P."/>
            <person name="Barros P.M."/>
            <person name="Capote T."/>
            <person name="Chaves I."/>
            <person name="Simoes F."/>
            <person name="Abreu I."/>
            <person name="Carrasquinho I."/>
            <person name="Faro C."/>
            <person name="Guimaraes J.B."/>
            <person name="Mendonca D."/>
            <person name="Nobrega F."/>
            <person name="Rodrigues L."/>
            <person name="Saibo N.J.M."/>
            <person name="Varela M.C."/>
            <person name="Egas C."/>
            <person name="Matos J."/>
            <person name="Miguel C.M."/>
            <person name="Oliveira M.M."/>
            <person name="Ricardo C.P."/>
            <person name="Goncalves S."/>
        </authorList>
    </citation>
    <scope>NUCLEOTIDE SEQUENCE [LARGE SCALE GENOMIC DNA]</scope>
    <source>
        <strain evidence="5">cv. HL8</strain>
    </source>
</reference>
<dbReference type="SUPFAM" id="SSF52540">
    <property type="entry name" value="P-loop containing nucleoside triphosphate hydrolases"/>
    <property type="match status" value="1"/>
</dbReference>
<comment type="caution">
    <text evidence="4">The sequence shown here is derived from an EMBL/GenBank/DDBJ whole genome shotgun (WGS) entry which is preliminary data.</text>
</comment>
<sequence>LHYNNANKLNPSSNPNTLAKETPSPQEHPVEDFSLDGVSLSKDQDLDLFYKTFVESRIHSVKLQEKCTIMMYSPTGSSKSHTMFKCSKPPGIVYKSLRDILGGGEEES</sequence>
<dbReference type="GO" id="GO:0003777">
    <property type="term" value="F:microtubule motor activity"/>
    <property type="evidence" value="ECO:0007669"/>
    <property type="project" value="InterPro"/>
</dbReference>
<dbReference type="InterPro" id="IPR001752">
    <property type="entry name" value="Kinesin_motor_dom"/>
</dbReference>
<dbReference type="EMBL" id="PKMF04000101">
    <property type="protein sequence ID" value="KAK7850356.1"/>
    <property type="molecule type" value="Genomic_DNA"/>
</dbReference>